<dbReference type="InterPro" id="IPR036390">
    <property type="entry name" value="WH_DNA-bd_sf"/>
</dbReference>
<dbReference type="PANTHER" id="PTHR43252">
    <property type="entry name" value="TRANSCRIPTIONAL REGULATOR YQJI"/>
    <property type="match status" value="1"/>
</dbReference>
<reference evidence="3" key="2">
    <citation type="submission" date="2021-04" db="EMBL/GenBank/DDBJ databases">
        <authorList>
            <person name="Gilroy R."/>
        </authorList>
    </citation>
    <scope>NUCLEOTIDE SEQUENCE</scope>
    <source>
        <strain evidence="3">CHK160-9182</strain>
    </source>
</reference>
<dbReference type="EMBL" id="DXHP01000218">
    <property type="protein sequence ID" value="HIW07672.1"/>
    <property type="molecule type" value="Genomic_DNA"/>
</dbReference>
<evidence type="ECO:0000313" key="4">
    <source>
        <dbReference type="Proteomes" id="UP000823934"/>
    </source>
</evidence>
<feature type="compositionally biased region" description="Basic residues" evidence="1">
    <location>
        <begin position="29"/>
        <end position="42"/>
    </location>
</feature>
<feature type="compositionally biased region" description="Gly residues" evidence="1">
    <location>
        <begin position="69"/>
        <end position="80"/>
    </location>
</feature>
<proteinExistence type="predicted"/>
<name>A0A9D1Q6V8_9GAMM</name>
<feature type="domain" description="Transcription regulator PadR N-terminal" evidence="2">
    <location>
        <begin position="94"/>
        <end position="162"/>
    </location>
</feature>
<feature type="compositionally biased region" description="Basic and acidic residues" evidence="1">
    <location>
        <begin position="16"/>
        <end position="28"/>
    </location>
</feature>
<comment type="caution">
    <text evidence="3">The sequence shown here is derived from an EMBL/GenBank/DDBJ whole genome shotgun (WGS) entry which is preliminary data.</text>
</comment>
<evidence type="ECO:0000256" key="1">
    <source>
        <dbReference type="SAM" id="MobiDB-lite"/>
    </source>
</evidence>
<dbReference type="InterPro" id="IPR005149">
    <property type="entry name" value="Tscrpt_reg_PadR_N"/>
</dbReference>
<dbReference type="Proteomes" id="UP000823934">
    <property type="component" value="Unassembled WGS sequence"/>
</dbReference>
<feature type="region of interest" description="Disordered" evidence="1">
    <location>
        <begin position="12"/>
        <end position="81"/>
    </location>
</feature>
<accession>A0A9D1Q6V8</accession>
<gene>
    <name evidence="3" type="ORF">H9889_10175</name>
</gene>
<evidence type="ECO:0000313" key="3">
    <source>
        <dbReference type="EMBL" id="HIW07672.1"/>
    </source>
</evidence>
<dbReference type="InterPro" id="IPR036388">
    <property type="entry name" value="WH-like_DNA-bd_sf"/>
</dbReference>
<sequence>MKRISELRYEMGFGGGRREHGRHGSEHRSHGRDHHRRGHGMHGCHSMSDERFGHGGRGYGRREHHGGRGHGGGRGEGRFGGSRRISSEQLQLLVLALLADQTLHGYQIIKELETISQGFYKPSPGMIYPLLSFLEESDLASVEMDGTKKCYAMTDTGREYYAENTEQAMELLSWLKAQGELVTAMENAYEIERKSAGNPLKMRVQEIRTLLHHRPNIDEETQKQLAQILDETIAKIKAL</sequence>
<dbReference type="AlphaFoldDB" id="A0A9D1Q6V8"/>
<evidence type="ECO:0000259" key="2">
    <source>
        <dbReference type="Pfam" id="PF03551"/>
    </source>
</evidence>
<dbReference type="Gene3D" id="1.10.10.10">
    <property type="entry name" value="Winged helix-like DNA-binding domain superfamily/Winged helix DNA-binding domain"/>
    <property type="match status" value="1"/>
</dbReference>
<reference evidence="3" key="1">
    <citation type="journal article" date="2021" name="PeerJ">
        <title>Extensive microbial diversity within the chicken gut microbiome revealed by metagenomics and culture.</title>
        <authorList>
            <person name="Gilroy R."/>
            <person name="Ravi A."/>
            <person name="Getino M."/>
            <person name="Pursley I."/>
            <person name="Horton D.L."/>
            <person name="Alikhan N.F."/>
            <person name="Baker D."/>
            <person name="Gharbi K."/>
            <person name="Hall N."/>
            <person name="Watson M."/>
            <person name="Adriaenssens E.M."/>
            <person name="Foster-Nyarko E."/>
            <person name="Jarju S."/>
            <person name="Secka A."/>
            <person name="Antonio M."/>
            <person name="Oren A."/>
            <person name="Chaudhuri R.R."/>
            <person name="La Ragione R."/>
            <person name="Hildebrand F."/>
            <person name="Pallen M.J."/>
        </authorList>
    </citation>
    <scope>NUCLEOTIDE SEQUENCE</scope>
    <source>
        <strain evidence="3">CHK160-9182</strain>
    </source>
</reference>
<dbReference type="PANTHER" id="PTHR43252:SF7">
    <property type="entry name" value="TRANSCRIPTIONAL REGULATOR YQJI"/>
    <property type="match status" value="1"/>
</dbReference>
<protein>
    <submittedName>
        <fullName evidence="3">PadR family transcriptional regulator</fullName>
    </submittedName>
</protein>
<dbReference type="Pfam" id="PF03551">
    <property type="entry name" value="PadR"/>
    <property type="match status" value="1"/>
</dbReference>
<organism evidence="3 4">
    <name type="scientific">Candidatus Ignatzschineria merdigallinarum</name>
    <dbReference type="NCBI Taxonomy" id="2838621"/>
    <lineage>
        <taxon>Bacteria</taxon>
        <taxon>Pseudomonadati</taxon>
        <taxon>Pseudomonadota</taxon>
        <taxon>Gammaproteobacteria</taxon>
        <taxon>Cardiobacteriales</taxon>
        <taxon>Ignatzschineriaceae</taxon>
        <taxon>Ignatzschineria</taxon>
    </lineage>
</organism>
<dbReference type="SUPFAM" id="SSF46785">
    <property type="entry name" value="Winged helix' DNA-binding domain"/>
    <property type="match status" value="1"/>
</dbReference>